<dbReference type="Proteomes" id="UP000761534">
    <property type="component" value="Unassembled WGS sequence"/>
</dbReference>
<dbReference type="EMBL" id="SWFS01000539">
    <property type="protein sequence ID" value="KAA8898672.1"/>
    <property type="molecule type" value="Genomic_DNA"/>
</dbReference>
<proteinExistence type="inferred from homology"/>
<dbReference type="InterPro" id="IPR035426">
    <property type="entry name" value="Gemin2/Brr1"/>
</dbReference>
<dbReference type="GO" id="GO:0005634">
    <property type="term" value="C:nucleus"/>
    <property type="evidence" value="ECO:0007669"/>
    <property type="project" value="TreeGrafter"/>
</dbReference>
<gene>
    <name evidence="3" type="ORF">TRICI_006489</name>
</gene>
<dbReference type="VEuPathDB" id="FungiDB:TRICI_006489"/>
<name>A0A642UGU0_9ASCO</name>
<comment type="caution">
    <text evidence="3">The sequence shown here is derived from an EMBL/GenBank/DDBJ whole genome shotgun (WGS) entry which is preliminary data.</text>
</comment>
<protein>
    <recommendedName>
        <fullName evidence="5">Gem-associated protein 2</fullName>
    </recommendedName>
</protein>
<evidence type="ECO:0000256" key="1">
    <source>
        <dbReference type="ARBA" id="ARBA00025758"/>
    </source>
</evidence>
<dbReference type="GO" id="GO:0032797">
    <property type="term" value="C:SMN complex"/>
    <property type="evidence" value="ECO:0007669"/>
    <property type="project" value="TreeGrafter"/>
</dbReference>
<accession>A0A642UGU0</accession>
<sequence length="307" mass="34337">MGKKRKNKGGGGDEDARKRRFGGGDVEGARVVLNYDEDCGRGNNKPVTSGPMDAEFGQRVAFPGLDNVDRGVDSIDNGPPLSVEDYLRTVKTEASSRPSFVVAKDKAVRPVVPPGRGVLRSYEQHQAEDDGIPHGRQIKKTTRRPVAPVEIDGNWAVLFLEQFSRTKEDISRGLARVETLNEVELPQTFSKWRQFVLSPENAPHLSLLKRLDHALVVKLIGYCHKWVSSKMAPELAQWIYSLLVLLPDTVIGDDVSTLRELAKKCIQVKQNPHWPLNPVTAYTLDMVITIVARYYKQLDLLQGDPYN</sequence>
<feature type="region of interest" description="Disordered" evidence="2">
    <location>
        <begin position="36"/>
        <end position="55"/>
    </location>
</feature>
<dbReference type="PANTHER" id="PTHR12794">
    <property type="entry name" value="GEMIN2"/>
    <property type="match status" value="1"/>
</dbReference>
<evidence type="ECO:0000256" key="2">
    <source>
        <dbReference type="SAM" id="MobiDB-lite"/>
    </source>
</evidence>
<dbReference type="Pfam" id="PF04938">
    <property type="entry name" value="SIP1"/>
    <property type="match status" value="1"/>
</dbReference>
<organism evidence="3 4">
    <name type="scientific">Trichomonascus ciferrii</name>
    <dbReference type="NCBI Taxonomy" id="44093"/>
    <lineage>
        <taxon>Eukaryota</taxon>
        <taxon>Fungi</taxon>
        <taxon>Dikarya</taxon>
        <taxon>Ascomycota</taxon>
        <taxon>Saccharomycotina</taxon>
        <taxon>Dipodascomycetes</taxon>
        <taxon>Dipodascales</taxon>
        <taxon>Trichomonascaceae</taxon>
        <taxon>Trichomonascus</taxon>
        <taxon>Trichomonascus ciferrii complex</taxon>
    </lineage>
</organism>
<evidence type="ECO:0000313" key="3">
    <source>
        <dbReference type="EMBL" id="KAA8898672.1"/>
    </source>
</evidence>
<evidence type="ECO:0000313" key="4">
    <source>
        <dbReference type="Proteomes" id="UP000761534"/>
    </source>
</evidence>
<dbReference type="OrthoDB" id="428895at2759"/>
<dbReference type="PANTHER" id="PTHR12794:SF0">
    <property type="entry name" value="GEM-ASSOCIATED PROTEIN 2"/>
    <property type="match status" value="1"/>
</dbReference>
<dbReference type="AlphaFoldDB" id="A0A642UGU0"/>
<comment type="similarity">
    <text evidence="1">Belongs to the gemin-2 family.</text>
</comment>
<dbReference type="GO" id="GO:0000387">
    <property type="term" value="P:spliceosomal snRNP assembly"/>
    <property type="evidence" value="ECO:0007669"/>
    <property type="project" value="InterPro"/>
</dbReference>
<keyword evidence="4" id="KW-1185">Reference proteome</keyword>
<feature type="region of interest" description="Disordered" evidence="2">
    <location>
        <begin position="1"/>
        <end position="23"/>
    </location>
</feature>
<dbReference type="Gene3D" id="1.20.58.1070">
    <property type="match status" value="1"/>
</dbReference>
<evidence type="ECO:0008006" key="5">
    <source>
        <dbReference type="Google" id="ProtNLM"/>
    </source>
</evidence>
<reference evidence="3" key="1">
    <citation type="journal article" date="2019" name="G3 (Bethesda)">
        <title>Genome Assemblies of Two Rare Opportunistic Yeast Pathogens: Diutina rugosa (syn. Candida rugosa) and Trichomonascus ciferrii (syn. Candida ciferrii).</title>
        <authorList>
            <person name="Mixao V."/>
            <person name="Saus E."/>
            <person name="Hansen A.P."/>
            <person name="Lass-Florl C."/>
            <person name="Gabaldon T."/>
        </authorList>
    </citation>
    <scope>NUCLEOTIDE SEQUENCE</scope>
    <source>
        <strain evidence="3">CBS 4856</strain>
    </source>
</reference>